<keyword evidence="4" id="KW-0804">Transcription</keyword>
<dbReference type="GO" id="GO:0000981">
    <property type="term" value="F:DNA-binding transcription factor activity, RNA polymerase II-specific"/>
    <property type="evidence" value="ECO:0007669"/>
    <property type="project" value="TreeGrafter"/>
</dbReference>
<protein>
    <submittedName>
        <fullName evidence="9">TEAD divergent</fullName>
    </submittedName>
</protein>
<dbReference type="Gene3D" id="2.70.50.80">
    <property type="match status" value="1"/>
</dbReference>
<dbReference type="GO" id="GO:0005667">
    <property type="term" value="C:transcription regulator complex"/>
    <property type="evidence" value="ECO:0007669"/>
    <property type="project" value="TreeGrafter"/>
</dbReference>
<dbReference type="AlphaFoldDB" id="A0AA50AHU9"/>
<dbReference type="InterPro" id="IPR000818">
    <property type="entry name" value="TEA/ATTS_dom"/>
</dbReference>
<reference evidence="9" key="1">
    <citation type="submission" date="2023-04" db="EMBL/GenBank/DDBJ databases">
        <authorList>
            <person name="Mikhailov K."/>
            <person name="Lyupina Y."/>
        </authorList>
    </citation>
    <scope>NUCLEOTIDE SEQUENCE</scope>
</reference>
<dbReference type="EMBL" id="OQ877041">
    <property type="protein sequence ID" value="WLO57498.1"/>
    <property type="molecule type" value="mRNA"/>
</dbReference>
<dbReference type="PROSITE" id="PS51088">
    <property type="entry name" value="TEA_2"/>
    <property type="match status" value="1"/>
</dbReference>
<dbReference type="InterPro" id="IPR041086">
    <property type="entry name" value="YBD"/>
</dbReference>
<keyword evidence="2" id="KW-0805">Transcription regulation</keyword>
<dbReference type="PANTHER" id="PTHR11834">
    <property type="entry name" value="TRANSCRIPTIONAL ENHANCER FACTOR TEF RELATED"/>
    <property type="match status" value="1"/>
</dbReference>
<evidence type="ECO:0000256" key="4">
    <source>
        <dbReference type="ARBA" id="ARBA00023163"/>
    </source>
</evidence>
<evidence type="ECO:0000256" key="7">
    <source>
        <dbReference type="SAM" id="MobiDB-lite"/>
    </source>
</evidence>
<evidence type="ECO:0000256" key="2">
    <source>
        <dbReference type="ARBA" id="ARBA00023015"/>
    </source>
</evidence>
<dbReference type="InterPro" id="IPR038096">
    <property type="entry name" value="TEA/ATTS_sf"/>
</dbReference>
<dbReference type="GO" id="GO:0005634">
    <property type="term" value="C:nucleus"/>
    <property type="evidence" value="ECO:0007669"/>
    <property type="project" value="UniProtKB-SubCell"/>
</dbReference>
<dbReference type="Pfam" id="PF01285">
    <property type="entry name" value="TEA"/>
    <property type="match status" value="1"/>
</dbReference>
<comment type="subcellular location">
    <subcellularLocation>
        <location evidence="1">Nucleus</location>
    </subcellularLocation>
</comment>
<feature type="DNA-binding region" description="TEA" evidence="6">
    <location>
        <begin position="73"/>
        <end position="151"/>
    </location>
</feature>
<accession>A0AA50AHU9</accession>
<evidence type="ECO:0000313" key="9">
    <source>
        <dbReference type="EMBL" id="WLO57498.1"/>
    </source>
</evidence>
<evidence type="ECO:0000256" key="3">
    <source>
        <dbReference type="ARBA" id="ARBA00023125"/>
    </source>
</evidence>
<dbReference type="Gene3D" id="6.10.20.40">
    <property type="entry name" value="TEA/ATTS domain"/>
    <property type="match status" value="1"/>
</dbReference>
<feature type="region of interest" description="Disordered" evidence="7">
    <location>
        <begin position="1"/>
        <end position="78"/>
    </location>
</feature>
<dbReference type="GO" id="GO:0000978">
    <property type="term" value="F:RNA polymerase II cis-regulatory region sequence-specific DNA binding"/>
    <property type="evidence" value="ECO:0007669"/>
    <property type="project" value="TreeGrafter"/>
</dbReference>
<feature type="domain" description="TEA" evidence="8">
    <location>
        <begin position="73"/>
        <end position="151"/>
    </location>
</feature>
<evidence type="ECO:0000259" key="8">
    <source>
        <dbReference type="PROSITE" id="PS51088"/>
    </source>
</evidence>
<keyword evidence="5" id="KW-0539">Nucleus</keyword>
<evidence type="ECO:0000256" key="1">
    <source>
        <dbReference type="ARBA" id="ARBA00004123"/>
    </source>
</evidence>
<dbReference type="PANTHER" id="PTHR11834:SF0">
    <property type="entry name" value="PROTEIN SCALLOPED"/>
    <property type="match status" value="1"/>
</dbReference>
<keyword evidence="3" id="KW-0238">DNA-binding</keyword>
<evidence type="ECO:0000256" key="5">
    <source>
        <dbReference type="ARBA" id="ARBA00023242"/>
    </source>
</evidence>
<dbReference type="PROSITE" id="PS00554">
    <property type="entry name" value="TEA_1"/>
    <property type="match status" value="1"/>
</dbReference>
<dbReference type="SMART" id="SM00426">
    <property type="entry name" value="TEA"/>
    <property type="match status" value="1"/>
</dbReference>
<feature type="compositionally biased region" description="Low complexity" evidence="7">
    <location>
        <begin position="28"/>
        <end position="55"/>
    </location>
</feature>
<organism evidence="9">
    <name type="scientific">Halisarca dujardinii</name>
    <name type="common">Dujardin's slime sponge</name>
    <dbReference type="NCBI Taxonomy" id="2583056"/>
    <lineage>
        <taxon>Eukaryota</taxon>
        <taxon>Metazoa</taxon>
        <taxon>Porifera</taxon>
        <taxon>Demospongiae</taxon>
        <taxon>Verongimorpha</taxon>
        <taxon>Chondrillida</taxon>
        <taxon>Halisarcidae</taxon>
        <taxon>Halisarca</taxon>
    </lineage>
</organism>
<dbReference type="Pfam" id="PF17725">
    <property type="entry name" value="YBD"/>
    <property type="match status" value="1"/>
</dbReference>
<dbReference type="GO" id="GO:0048568">
    <property type="term" value="P:embryonic organ development"/>
    <property type="evidence" value="ECO:0007669"/>
    <property type="project" value="TreeGrafter"/>
</dbReference>
<sequence>MSQQVDSCHSIEGGIPDDRDGSITSQENVGGSNNGIISGNSVTPGNNAGGSNDDAGNLDDNDGRGDDNDGGGDDNNDAVWSGAVEEAFQQAIQQYPASQHGRRRIVSGEGGKKYGRNELIAKYIKDRTGKARTRKQISSHVQVLSRKTAREQERQCRHLDVQRDAVTASCQVAELQIMSSHTRNVTMVGPQMPQVIRAEPAHRLEMFAPNVSFRPQVSPLHYPRPHRPEMFPPSVRFQPPFPPHYNPRCAPPMPALVQPTPPPFAPATAGPLSPSVPQGGHSSVCSFPAQRQVLAEMPLKLAEVTVFAEGQGAVENDGASWRQLHVIVSITPAISCQNPYLESIPLLQVTGKWQTGRLNHLFDMGPRDRFLLVKVWPDRNSSLLDDPNVSFGVKTCFQSTYYFTSITCHTEVYSFEKLMAQKKEQIGVPQCGVGGYLYHMKQSPLCSFAVEFIRQLRGLPDDGSMQPALEHLEILQVICRTDTNEMLLCLAYVFEEPGPEQHGSSQRIYRLV</sequence>
<proteinExistence type="evidence at transcript level"/>
<dbReference type="GO" id="GO:0035329">
    <property type="term" value="P:hippo signaling"/>
    <property type="evidence" value="ECO:0007669"/>
    <property type="project" value="TreeGrafter"/>
</dbReference>
<evidence type="ECO:0000256" key="6">
    <source>
        <dbReference type="PROSITE-ProRule" id="PRU00505"/>
    </source>
</evidence>
<dbReference type="PRINTS" id="PR00065">
    <property type="entry name" value="TEADOMAIN"/>
</dbReference>
<dbReference type="InterPro" id="IPR050937">
    <property type="entry name" value="TEC1_TEAD_TF"/>
</dbReference>
<name>A0AA50AHU9_HALDU</name>